<name>A0A9D1LH56_9BACT</name>
<feature type="binding site" evidence="5">
    <location>
        <position position="267"/>
    </location>
    <ligand>
        <name>substrate</name>
    </ligand>
</feature>
<dbReference type="InterPro" id="IPR000183">
    <property type="entry name" value="Orn/DAP/Arg_de-COase"/>
</dbReference>
<dbReference type="PRINTS" id="PR01179">
    <property type="entry name" value="ODADCRBXLASE"/>
</dbReference>
<accession>A0A9D1LH56</accession>
<evidence type="ECO:0000313" key="11">
    <source>
        <dbReference type="EMBL" id="HIU38517.1"/>
    </source>
</evidence>
<evidence type="ECO:0000256" key="3">
    <source>
        <dbReference type="ARBA" id="ARBA00022898"/>
    </source>
</evidence>
<dbReference type="InterPro" id="IPR022653">
    <property type="entry name" value="De-COase2_pyr-phos_BS"/>
</dbReference>
<evidence type="ECO:0000313" key="12">
    <source>
        <dbReference type="Proteomes" id="UP000824076"/>
    </source>
</evidence>
<dbReference type="GO" id="GO:0009089">
    <property type="term" value="P:lysine biosynthetic process via diaminopimelate"/>
    <property type="evidence" value="ECO:0007669"/>
    <property type="project" value="UniProtKB-UniRule"/>
</dbReference>
<feature type="binding site" evidence="5">
    <location>
        <position position="362"/>
    </location>
    <ligand>
        <name>substrate</name>
    </ligand>
</feature>
<dbReference type="EC" id="4.1.1.20" evidence="5 6"/>
<dbReference type="InterPro" id="IPR009006">
    <property type="entry name" value="Ala_racemase/Decarboxylase_C"/>
</dbReference>
<dbReference type="Proteomes" id="UP000824076">
    <property type="component" value="Unassembled WGS sequence"/>
</dbReference>
<evidence type="ECO:0000259" key="9">
    <source>
        <dbReference type="Pfam" id="PF00278"/>
    </source>
</evidence>
<feature type="binding site" evidence="5">
    <location>
        <position position="334"/>
    </location>
    <ligand>
        <name>substrate</name>
    </ligand>
</feature>
<keyword evidence="3 5" id="KW-0663">Pyridoxal phosphate</keyword>
<evidence type="ECO:0000256" key="8">
    <source>
        <dbReference type="RuleBase" id="RU003738"/>
    </source>
</evidence>
<dbReference type="AlphaFoldDB" id="A0A9D1LH56"/>
<dbReference type="NCBIfam" id="TIGR01048">
    <property type="entry name" value="lysA"/>
    <property type="match status" value="1"/>
</dbReference>
<proteinExistence type="inferred from homology"/>
<feature type="domain" description="Orn/DAP/Arg decarboxylase 2 C-terminal" evidence="9">
    <location>
        <begin position="16"/>
        <end position="360"/>
    </location>
</feature>
<dbReference type="Pfam" id="PF02784">
    <property type="entry name" value="Orn_Arg_deC_N"/>
    <property type="match status" value="1"/>
</dbReference>
<dbReference type="InterPro" id="IPR022657">
    <property type="entry name" value="De-COase2_CS"/>
</dbReference>
<comment type="caution">
    <text evidence="11">The sequence shown here is derived from an EMBL/GenBank/DDBJ whole genome shotgun (WGS) entry which is preliminary data.</text>
</comment>
<reference evidence="11" key="1">
    <citation type="submission" date="2020-10" db="EMBL/GenBank/DDBJ databases">
        <authorList>
            <person name="Gilroy R."/>
        </authorList>
    </citation>
    <scope>NUCLEOTIDE SEQUENCE</scope>
    <source>
        <strain evidence="11">17073</strain>
    </source>
</reference>
<dbReference type="InterPro" id="IPR002986">
    <property type="entry name" value="DAP_deCOOHase_LysA"/>
</dbReference>
<feature type="binding site" evidence="5">
    <location>
        <position position="226"/>
    </location>
    <ligand>
        <name>pyridoxal 5'-phosphate</name>
        <dbReference type="ChEBI" id="CHEBI:597326"/>
    </ligand>
</feature>
<feature type="domain" description="Orn/DAP/Arg decarboxylase 2 N-terminal" evidence="10">
    <location>
        <begin position="40"/>
        <end position="270"/>
    </location>
</feature>
<evidence type="ECO:0000259" key="10">
    <source>
        <dbReference type="Pfam" id="PF02784"/>
    </source>
</evidence>
<keyword evidence="4 5" id="KW-0456">Lyase</keyword>
<dbReference type="SUPFAM" id="SSF50621">
    <property type="entry name" value="Alanine racemase C-terminal domain-like"/>
    <property type="match status" value="1"/>
</dbReference>
<evidence type="ECO:0000256" key="4">
    <source>
        <dbReference type="ARBA" id="ARBA00023239"/>
    </source>
</evidence>
<dbReference type="PANTHER" id="PTHR43727:SF2">
    <property type="entry name" value="GROUP IV DECARBOXYLASE"/>
    <property type="match status" value="1"/>
</dbReference>
<dbReference type="HAMAP" id="MF_02120">
    <property type="entry name" value="LysA"/>
    <property type="match status" value="1"/>
</dbReference>
<feature type="modified residue" description="N6-(pyridoxal phosphate)lysine" evidence="5 7">
    <location>
        <position position="47"/>
    </location>
</feature>
<dbReference type="Pfam" id="PF00278">
    <property type="entry name" value="Orn_DAP_Arg_deC"/>
    <property type="match status" value="1"/>
</dbReference>
<evidence type="ECO:0000256" key="2">
    <source>
        <dbReference type="ARBA" id="ARBA00022793"/>
    </source>
</evidence>
<organism evidence="11 12">
    <name type="scientific">Candidatus Limisoma intestinavium</name>
    <dbReference type="NCBI Taxonomy" id="2840856"/>
    <lineage>
        <taxon>Bacteria</taxon>
        <taxon>Pseudomonadati</taxon>
        <taxon>Bacteroidota</taxon>
        <taxon>Bacteroidia</taxon>
        <taxon>Bacteroidales</taxon>
        <taxon>Candidatus Limisoma</taxon>
    </lineage>
</organism>
<dbReference type="SUPFAM" id="SSF51419">
    <property type="entry name" value="PLP-binding barrel"/>
    <property type="match status" value="1"/>
</dbReference>
<dbReference type="InterPro" id="IPR022644">
    <property type="entry name" value="De-COase2_N"/>
</dbReference>
<keyword evidence="5 8" id="KW-0457">Lysine biosynthesis</keyword>
<dbReference type="CDD" id="cd06828">
    <property type="entry name" value="PLPDE_III_DapDC"/>
    <property type="match status" value="1"/>
</dbReference>
<keyword evidence="2 5" id="KW-0210">Decarboxylase</keyword>
<feature type="binding site" evidence="5">
    <location>
        <begin position="264"/>
        <end position="267"/>
    </location>
    <ligand>
        <name>pyridoxal 5'-phosphate</name>
        <dbReference type="ChEBI" id="CHEBI:597326"/>
    </ligand>
</feature>
<feature type="binding site" evidence="5">
    <location>
        <position position="303"/>
    </location>
    <ligand>
        <name>substrate</name>
    </ligand>
</feature>
<evidence type="ECO:0000256" key="6">
    <source>
        <dbReference type="NCBIfam" id="TIGR01048"/>
    </source>
</evidence>
<feature type="binding site" evidence="5">
    <location>
        <position position="307"/>
    </location>
    <ligand>
        <name>substrate</name>
    </ligand>
</feature>
<evidence type="ECO:0000256" key="1">
    <source>
        <dbReference type="ARBA" id="ARBA00001933"/>
    </source>
</evidence>
<protein>
    <recommendedName>
        <fullName evidence="5 6">Diaminopimelate decarboxylase</fullName>
        <shortName evidence="5">DAP decarboxylase</shortName>
        <shortName evidence="5">DAPDC</shortName>
        <ecNumber evidence="5 6">4.1.1.20</ecNumber>
    </recommendedName>
</protein>
<sequence length="386" mass="42445">MAIFPIEEFDKYETPFYYYDVELLKRTLSAVGNMARNSGCHVHYAMKANANPRILALVKEAGMGVDCVSGGEISAALEAGFEGSKIMFAGVGKADKEIELALEANIRCFNVESLPELININEIAKRKSVMARVAVRVNPNIDAHTHHYITTGVNGNKFGIELEDLDEFVNTALVSENIDLCGVHFHIGSQILDKEPFKALCGKVEDVLARLERLGALITIVDVGGGLGIDYDAPDEHPIPDFENYFQIFENGLRLKPGQELHFEPGRALVGQCGSLITKVLYVKESIGRKFVIVDGGMNDLIRPALYQAHHKIENISSVSHVDDIYDVVGPICESSDCFGTDERLPIVSRGDYLALRSAGAYGEVMASSYNCRPLPRSIFSDNLFL</sequence>
<dbReference type="PRINTS" id="PR01181">
    <property type="entry name" value="DAPDCRBXLASE"/>
</dbReference>
<dbReference type="Gene3D" id="3.20.20.10">
    <property type="entry name" value="Alanine racemase"/>
    <property type="match status" value="1"/>
</dbReference>
<comment type="similarity">
    <text evidence="5">Belongs to the Orn/Lys/Arg decarboxylase class-II family. LysA subfamily.</text>
</comment>
<dbReference type="GO" id="GO:0008836">
    <property type="term" value="F:diaminopimelate decarboxylase activity"/>
    <property type="evidence" value="ECO:0007669"/>
    <property type="project" value="UniProtKB-UniRule"/>
</dbReference>
<feature type="binding site" evidence="5">
    <location>
        <position position="362"/>
    </location>
    <ligand>
        <name>pyridoxal 5'-phosphate</name>
        <dbReference type="ChEBI" id="CHEBI:597326"/>
    </ligand>
</feature>
<gene>
    <name evidence="5 11" type="primary">lysA</name>
    <name evidence="11" type="ORF">IAD18_02480</name>
</gene>
<dbReference type="GO" id="GO:0030170">
    <property type="term" value="F:pyridoxal phosphate binding"/>
    <property type="evidence" value="ECO:0007669"/>
    <property type="project" value="UniProtKB-UniRule"/>
</dbReference>
<dbReference type="Gene3D" id="2.40.37.10">
    <property type="entry name" value="Lyase, Ornithine Decarboxylase, Chain A, domain 1"/>
    <property type="match status" value="1"/>
</dbReference>
<dbReference type="FunFam" id="3.20.20.10:FF:000003">
    <property type="entry name" value="Diaminopimelate decarboxylase"/>
    <property type="match status" value="1"/>
</dbReference>
<comment type="cofactor">
    <cofactor evidence="1 5 7 8">
        <name>pyridoxal 5'-phosphate</name>
        <dbReference type="ChEBI" id="CHEBI:597326"/>
    </cofactor>
</comment>
<keyword evidence="5" id="KW-0028">Amino-acid biosynthesis</keyword>
<comment type="subunit">
    <text evidence="5">Homodimer.</text>
</comment>
<dbReference type="PANTHER" id="PTHR43727">
    <property type="entry name" value="DIAMINOPIMELATE DECARBOXYLASE"/>
    <property type="match status" value="1"/>
</dbReference>
<evidence type="ECO:0000256" key="7">
    <source>
        <dbReference type="PIRSR" id="PIRSR600183-50"/>
    </source>
</evidence>
<dbReference type="PROSITE" id="PS00878">
    <property type="entry name" value="ODR_DC_2_1"/>
    <property type="match status" value="1"/>
</dbReference>
<comment type="pathway">
    <text evidence="5 8">Amino-acid biosynthesis; L-lysine biosynthesis via DAP pathway; L-lysine from DL-2,6-diaminopimelate: step 1/1.</text>
</comment>
<dbReference type="EMBL" id="DVMS01000067">
    <property type="protein sequence ID" value="HIU38517.1"/>
    <property type="molecule type" value="Genomic_DNA"/>
</dbReference>
<evidence type="ECO:0000256" key="5">
    <source>
        <dbReference type="HAMAP-Rule" id="MF_02120"/>
    </source>
</evidence>
<dbReference type="InterPro" id="IPR022643">
    <property type="entry name" value="De-COase2_C"/>
</dbReference>
<comment type="catalytic activity">
    <reaction evidence="5 8">
        <text>meso-2,6-diaminopimelate + H(+) = L-lysine + CO2</text>
        <dbReference type="Rhea" id="RHEA:15101"/>
        <dbReference type="ChEBI" id="CHEBI:15378"/>
        <dbReference type="ChEBI" id="CHEBI:16526"/>
        <dbReference type="ChEBI" id="CHEBI:32551"/>
        <dbReference type="ChEBI" id="CHEBI:57791"/>
        <dbReference type="EC" id="4.1.1.20"/>
    </reaction>
</comment>
<feature type="active site" description="Proton donor" evidence="7">
    <location>
        <position position="333"/>
    </location>
</feature>
<dbReference type="PROSITE" id="PS00879">
    <property type="entry name" value="ODR_DC_2_2"/>
    <property type="match status" value="1"/>
</dbReference>
<reference evidence="11" key="2">
    <citation type="journal article" date="2021" name="PeerJ">
        <title>Extensive microbial diversity within the chicken gut microbiome revealed by metagenomics and culture.</title>
        <authorList>
            <person name="Gilroy R."/>
            <person name="Ravi A."/>
            <person name="Getino M."/>
            <person name="Pursley I."/>
            <person name="Horton D.L."/>
            <person name="Alikhan N.F."/>
            <person name="Baker D."/>
            <person name="Gharbi K."/>
            <person name="Hall N."/>
            <person name="Watson M."/>
            <person name="Adriaenssens E.M."/>
            <person name="Foster-Nyarko E."/>
            <person name="Jarju S."/>
            <person name="Secka A."/>
            <person name="Antonio M."/>
            <person name="Oren A."/>
            <person name="Chaudhuri R.R."/>
            <person name="La Ragione R."/>
            <person name="Hildebrand F."/>
            <person name="Pallen M.J."/>
        </authorList>
    </citation>
    <scope>NUCLEOTIDE SEQUENCE</scope>
    <source>
        <strain evidence="11">17073</strain>
    </source>
</reference>
<comment type="function">
    <text evidence="5">Specifically catalyzes the decarboxylation of meso-diaminopimelate (meso-DAP) to L-lysine.</text>
</comment>
<dbReference type="InterPro" id="IPR029066">
    <property type="entry name" value="PLP-binding_barrel"/>
</dbReference>